<accession>A0A9P0QBC3</accession>
<dbReference type="EMBL" id="CAKOFQ010008911">
    <property type="protein sequence ID" value="CAH2016482.1"/>
    <property type="molecule type" value="Genomic_DNA"/>
</dbReference>
<keyword evidence="3" id="KW-1185">Reference proteome</keyword>
<evidence type="ECO:0000313" key="3">
    <source>
        <dbReference type="Proteomes" id="UP001152888"/>
    </source>
</evidence>
<dbReference type="Proteomes" id="UP001152888">
    <property type="component" value="Unassembled WGS sequence"/>
</dbReference>
<gene>
    <name evidence="2" type="ORF">ACAOBT_LOCUS35391</name>
</gene>
<comment type="caution">
    <text evidence="2">The sequence shown here is derived from an EMBL/GenBank/DDBJ whole genome shotgun (WGS) entry which is preliminary data.</text>
</comment>
<dbReference type="AlphaFoldDB" id="A0A9P0QBC3"/>
<reference evidence="2" key="1">
    <citation type="submission" date="2022-03" db="EMBL/GenBank/DDBJ databases">
        <authorList>
            <person name="Sayadi A."/>
        </authorList>
    </citation>
    <scope>NUCLEOTIDE SEQUENCE</scope>
</reference>
<organism evidence="2 3">
    <name type="scientific">Acanthoscelides obtectus</name>
    <name type="common">Bean weevil</name>
    <name type="synonym">Bruchus obtectus</name>
    <dbReference type="NCBI Taxonomy" id="200917"/>
    <lineage>
        <taxon>Eukaryota</taxon>
        <taxon>Metazoa</taxon>
        <taxon>Ecdysozoa</taxon>
        <taxon>Arthropoda</taxon>
        <taxon>Hexapoda</taxon>
        <taxon>Insecta</taxon>
        <taxon>Pterygota</taxon>
        <taxon>Neoptera</taxon>
        <taxon>Endopterygota</taxon>
        <taxon>Coleoptera</taxon>
        <taxon>Polyphaga</taxon>
        <taxon>Cucujiformia</taxon>
        <taxon>Chrysomeloidea</taxon>
        <taxon>Chrysomelidae</taxon>
        <taxon>Bruchinae</taxon>
        <taxon>Bruchini</taxon>
        <taxon>Acanthoscelides</taxon>
    </lineage>
</organism>
<keyword evidence="1" id="KW-0175">Coiled coil</keyword>
<proteinExistence type="predicted"/>
<evidence type="ECO:0000256" key="1">
    <source>
        <dbReference type="SAM" id="Coils"/>
    </source>
</evidence>
<evidence type="ECO:0000313" key="2">
    <source>
        <dbReference type="EMBL" id="CAH2016482.1"/>
    </source>
</evidence>
<sequence length="146" mass="17265">MEEFKLQRLNEDIETLTNRKIPELEDKVRKLEEEYNEKQMELASVKTQLELPRKKFQVTENVISDSTLLDQYIIEIKNSKEDIEKYRSRIITVPSGISREEAEAEIVSGKAENNNIIVHGYPQEFFSWVLIIMTRQIRMSINHPRV</sequence>
<name>A0A9P0QBC3_ACAOB</name>
<feature type="coiled-coil region" evidence="1">
    <location>
        <begin position="14"/>
        <end position="89"/>
    </location>
</feature>
<protein>
    <submittedName>
        <fullName evidence="2">Uncharacterized protein</fullName>
    </submittedName>
</protein>
<dbReference type="OrthoDB" id="18797at2759"/>